<sequence length="209" mass="22085">MHSHGVPQRLDRGDQGAELLPERGLRGAALDPGPTGLLTRTFRPREYAEGLRLRHPGVKVGIRRLSGRPGDLLPRRAHEDEALLVPGSRGLSGLAGFLVGSVALTALVHAGQPVVLVRAGEQAADEHLMDPAGIPSAATPYRPVVLGPDTANPHDTVVAFAFETAARRSASASGRSSTPRSAARHPPSRSSHTTEPEESEERRGRGNSP</sequence>
<name>A0A516RK86_STRST</name>
<evidence type="ECO:0000313" key="4">
    <source>
        <dbReference type="Proteomes" id="UP000316806"/>
    </source>
</evidence>
<dbReference type="Pfam" id="PF00582">
    <property type="entry name" value="Usp"/>
    <property type="match status" value="1"/>
</dbReference>
<dbReference type="EMBL" id="CP040916">
    <property type="protein sequence ID" value="QDQ16078.1"/>
    <property type="molecule type" value="Genomic_DNA"/>
</dbReference>
<dbReference type="SUPFAM" id="SSF52402">
    <property type="entry name" value="Adenine nucleotide alpha hydrolases-like"/>
    <property type="match status" value="1"/>
</dbReference>
<feature type="region of interest" description="Disordered" evidence="1">
    <location>
        <begin position="168"/>
        <end position="209"/>
    </location>
</feature>
<evidence type="ECO:0000259" key="2">
    <source>
        <dbReference type="Pfam" id="PF00582"/>
    </source>
</evidence>
<evidence type="ECO:0000256" key="1">
    <source>
        <dbReference type="SAM" id="MobiDB-lite"/>
    </source>
</evidence>
<organism evidence="3 4">
    <name type="scientific">Streptomyces spectabilis</name>
    <dbReference type="NCBI Taxonomy" id="68270"/>
    <lineage>
        <taxon>Bacteria</taxon>
        <taxon>Bacillati</taxon>
        <taxon>Actinomycetota</taxon>
        <taxon>Actinomycetes</taxon>
        <taxon>Kitasatosporales</taxon>
        <taxon>Streptomycetaceae</taxon>
        <taxon>Streptomyces</taxon>
    </lineage>
</organism>
<reference evidence="3 4" key="1">
    <citation type="journal article" date="2019" name="J. Ind. Microbiol. Biotechnol.">
        <title>The complete genomic sequence of Streptomyces spectabilis NRRL-2792 and identification of secondary metabolite biosynthetic gene clusters.</title>
        <authorList>
            <person name="Sinha A."/>
            <person name="Phillips-Salemka S."/>
            <person name="Niraula T.A."/>
            <person name="Short K.A."/>
            <person name="Niraula N.P."/>
        </authorList>
    </citation>
    <scope>NUCLEOTIDE SEQUENCE [LARGE SCALE GENOMIC DNA]</scope>
    <source>
        <strain evidence="3 4">NRRL 2792</strain>
    </source>
</reference>
<dbReference type="AlphaFoldDB" id="A0A516RK86"/>
<gene>
    <name evidence="3" type="ORF">FH965_01905</name>
</gene>
<feature type="compositionally biased region" description="Low complexity" evidence="1">
    <location>
        <begin position="168"/>
        <end position="181"/>
    </location>
</feature>
<dbReference type="InterPro" id="IPR006016">
    <property type="entry name" value="UspA"/>
</dbReference>
<protein>
    <submittedName>
        <fullName evidence="3">Universal stress protein</fullName>
    </submittedName>
</protein>
<feature type="domain" description="UspA" evidence="2">
    <location>
        <begin position="49"/>
        <end position="118"/>
    </location>
</feature>
<proteinExistence type="predicted"/>
<evidence type="ECO:0000313" key="3">
    <source>
        <dbReference type="EMBL" id="QDQ16078.1"/>
    </source>
</evidence>
<accession>A0A516RK86</accession>
<dbReference type="Proteomes" id="UP000316806">
    <property type="component" value="Chromosome"/>
</dbReference>
<dbReference type="Gene3D" id="3.40.50.12370">
    <property type="match status" value="1"/>
</dbReference>
<feature type="compositionally biased region" description="Basic and acidic residues" evidence="1">
    <location>
        <begin position="192"/>
        <end position="209"/>
    </location>
</feature>